<gene>
    <name evidence="1" type="ORF">EDD18DRAFT_1074063</name>
</gene>
<feature type="non-terminal residue" evidence="1">
    <location>
        <position position="1"/>
    </location>
</feature>
<accession>A0AA39Q640</accession>
<keyword evidence="2" id="KW-1185">Reference proteome</keyword>
<proteinExistence type="predicted"/>
<reference evidence="1" key="1">
    <citation type="submission" date="2023-06" db="EMBL/GenBank/DDBJ databases">
        <authorList>
            <consortium name="Lawrence Berkeley National Laboratory"/>
            <person name="Ahrendt S."/>
            <person name="Sahu N."/>
            <person name="Indic B."/>
            <person name="Wong-Bajracharya J."/>
            <person name="Merenyi Z."/>
            <person name="Ke H.-M."/>
            <person name="Monk M."/>
            <person name="Kocsube S."/>
            <person name="Drula E."/>
            <person name="Lipzen A."/>
            <person name="Balint B."/>
            <person name="Henrissat B."/>
            <person name="Andreopoulos B."/>
            <person name="Martin F.M."/>
            <person name="Harder C.B."/>
            <person name="Rigling D."/>
            <person name="Ford K.L."/>
            <person name="Foster G.D."/>
            <person name="Pangilinan J."/>
            <person name="Papanicolaou A."/>
            <person name="Barry K."/>
            <person name="LaButti K."/>
            <person name="Viragh M."/>
            <person name="Koriabine M."/>
            <person name="Yan M."/>
            <person name="Riley R."/>
            <person name="Champramary S."/>
            <person name="Plett K.L."/>
            <person name="Tsai I.J."/>
            <person name="Slot J."/>
            <person name="Sipos G."/>
            <person name="Plett J."/>
            <person name="Nagy L.G."/>
            <person name="Grigoriev I.V."/>
        </authorList>
    </citation>
    <scope>NUCLEOTIDE SEQUENCE</scope>
    <source>
        <strain evidence="1">HWK02</strain>
    </source>
</reference>
<comment type="caution">
    <text evidence="1">The sequence shown here is derived from an EMBL/GenBank/DDBJ whole genome shotgun (WGS) entry which is preliminary data.</text>
</comment>
<dbReference type="Proteomes" id="UP001175228">
    <property type="component" value="Unassembled WGS sequence"/>
</dbReference>
<evidence type="ECO:0000313" key="1">
    <source>
        <dbReference type="EMBL" id="KAK0496957.1"/>
    </source>
</evidence>
<dbReference type="EMBL" id="JAUEPU010000014">
    <property type="protein sequence ID" value="KAK0496957.1"/>
    <property type="molecule type" value="Genomic_DNA"/>
</dbReference>
<evidence type="ECO:0000313" key="2">
    <source>
        <dbReference type="Proteomes" id="UP001175228"/>
    </source>
</evidence>
<dbReference type="AlphaFoldDB" id="A0AA39Q640"/>
<sequence>LILDNADPLSVVQFGMTSFGARNIVMKFMQNFYNTTALIKRFFPSDLAAEFQVLQQQTSLVVSGSSALAFFYQTVFTGSDCDLYVPTYHCDQVVDFVLKARYQPYRLMTSGNIESVFRSSEVSVYFHSNNYALKTITGFHEFMHHTNKDLKVQVILCRENPIDVLLGFHSTVPMNIITHDYAISLYPKATFDLDMNFSKFDNCVPAVVGRNKYTSRGWTLIADSNGRPDANLRDVQRYIGDRYCWMIRLPALAPFTQSFSPILGHSWVLTYPKADAGYVIQYGLLSLLNLTQAICASSTIVEHWQDGMDEWCVIH</sequence>
<organism evidence="1 2">
    <name type="scientific">Armillaria luteobubalina</name>
    <dbReference type="NCBI Taxonomy" id="153913"/>
    <lineage>
        <taxon>Eukaryota</taxon>
        <taxon>Fungi</taxon>
        <taxon>Dikarya</taxon>
        <taxon>Basidiomycota</taxon>
        <taxon>Agaricomycotina</taxon>
        <taxon>Agaricomycetes</taxon>
        <taxon>Agaricomycetidae</taxon>
        <taxon>Agaricales</taxon>
        <taxon>Marasmiineae</taxon>
        <taxon>Physalacriaceae</taxon>
        <taxon>Armillaria</taxon>
    </lineage>
</organism>
<name>A0AA39Q640_9AGAR</name>
<protein>
    <submittedName>
        <fullName evidence="1">Uncharacterized protein</fullName>
    </submittedName>
</protein>